<dbReference type="InterPro" id="IPR036168">
    <property type="entry name" value="AP2_Mu_C_sf"/>
</dbReference>
<dbReference type="Pfam" id="PF00928">
    <property type="entry name" value="Adap_comp_sub"/>
    <property type="match status" value="1"/>
</dbReference>
<name>A0A6P6X0U1_COFAR</name>
<dbReference type="GO" id="GO:0005829">
    <property type="term" value="C:cytosol"/>
    <property type="evidence" value="ECO:0007669"/>
    <property type="project" value="TreeGrafter"/>
</dbReference>
<dbReference type="Gene3D" id="2.60.40.1170">
    <property type="entry name" value="Mu homology domain, subdomain B"/>
    <property type="match status" value="1"/>
</dbReference>
<evidence type="ECO:0000256" key="3">
    <source>
        <dbReference type="ARBA" id="ARBA00022927"/>
    </source>
</evidence>
<evidence type="ECO:0000256" key="4">
    <source>
        <dbReference type="ARBA" id="ARBA00023136"/>
    </source>
</evidence>
<organism evidence="7 8">
    <name type="scientific">Coffea arabica</name>
    <name type="common">Arabian coffee</name>
    <dbReference type="NCBI Taxonomy" id="13443"/>
    <lineage>
        <taxon>Eukaryota</taxon>
        <taxon>Viridiplantae</taxon>
        <taxon>Streptophyta</taxon>
        <taxon>Embryophyta</taxon>
        <taxon>Tracheophyta</taxon>
        <taxon>Spermatophyta</taxon>
        <taxon>Magnoliopsida</taxon>
        <taxon>eudicotyledons</taxon>
        <taxon>Gunneridae</taxon>
        <taxon>Pentapetalae</taxon>
        <taxon>asterids</taxon>
        <taxon>lamiids</taxon>
        <taxon>Gentianales</taxon>
        <taxon>Rubiaceae</taxon>
        <taxon>Ixoroideae</taxon>
        <taxon>Gardenieae complex</taxon>
        <taxon>Bertiereae - Coffeeae clade</taxon>
        <taxon>Coffeeae</taxon>
        <taxon>Coffea</taxon>
    </lineage>
</organism>
<dbReference type="OrthoDB" id="1877176at2759"/>
<evidence type="ECO:0000259" key="6">
    <source>
        <dbReference type="PROSITE" id="PS51072"/>
    </source>
</evidence>
<dbReference type="GO" id="GO:0015031">
    <property type="term" value="P:protein transport"/>
    <property type="evidence" value="ECO:0007669"/>
    <property type="project" value="UniProtKB-KW"/>
</dbReference>
<feature type="domain" description="MHD" evidence="6">
    <location>
        <begin position="356"/>
        <end position="619"/>
    </location>
</feature>
<sequence>MSHHHPAPSGFSSVALQRSAEAKIIPKKEKRKKDRQTFLREEEKVMAGGCSIRAIWILSSQDAVVYSRRFPVVERRWRLACDKESQSAGATDSLKVVPYLPTDSELAAAFIDRKKREGSVRGFGIRTSHSVKGSDSWVDDPITRHIISLSIDKEEQGESHFIWPVILHVKGPFYLLALPLVEPHHLKTYARMCNRSDCGNTIGEDENLSSLLLDLPSITGAFMVVHTIGDIVTGDITEPEVVASASPSVGGLLDSLTGSIGISGRAKPVATPIAASATSSTSVSGTLASDAPKIGSRSLDKDALQSFISSAMPFGTPMDLSYSNISAMKMNGFSSVDVPSADSKQPAWKPYLYRGKQRILFTIHETVHVAMYDRDEIPDSITASGQVNCRAELEGLPDVSFPLTGLGSAHVELLSFHPCAQVPEHGGDKHAVTFSPPLGNFLLMRYQVSDGIRPPVKGFYQLSMVSENEGAFLFKLRLMEGYKTPLSLEFCTVTMLFPRRMVVSCDGTPSIGTVFSTERSVEWRIITSGRGVSGKSIEATFSGTLKFVPWQTKKPPSSGSVFGSIDDEDSDFETDSPNNIVNVEDFLAEKMSKDLQAVDLEEPFCWQAYSYAKVSFKMVGSTLSGMSIDPKSVSIFPAVKAPVELSAQVTSGEYILWNTLGKCPVAATPKA</sequence>
<dbReference type="InterPro" id="IPR028565">
    <property type="entry name" value="MHD"/>
</dbReference>
<dbReference type="FunFam" id="2.60.40.1170:FF:000027">
    <property type="entry name" value="Adaptor complexes medium subunit family protein"/>
    <property type="match status" value="1"/>
</dbReference>
<dbReference type="InterPro" id="IPR039591">
    <property type="entry name" value="AP5M1"/>
</dbReference>
<dbReference type="GO" id="GO:0030119">
    <property type="term" value="C:AP-type membrane coat adaptor complex"/>
    <property type="evidence" value="ECO:0007669"/>
    <property type="project" value="TreeGrafter"/>
</dbReference>
<keyword evidence="7" id="KW-1185">Reference proteome</keyword>
<evidence type="ECO:0000313" key="8">
    <source>
        <dbReference type="RefSeq" id="XP_027121199.1"/>
    </source>
</evidence>
<comment type="subcellular location">
    <subcellularLocation>
        <location evidence="5">Endomembrane system</location>
        <topology evidence="5">Peripheral membrane protein</topology>
        <orientation evidence="5">Cytoplasmic side</orientation>
    </subcellularLocation>
</comment>
<dbReference type="PANTHER" id="PTHR16082:SF2">
    <property type="entry name" value="AP-5 COMPLEX SUBUNIT MU-1"/>
    <property type="match status" value="1"/>
</dbReference>
<accession>A0A6P6X0U1</accession>
<comment type="similarity">
    <text evidence="1">Belongs to the adaptor complexes medium subunit family.</text>
</comment>
<evidence type="ECO:0000313" key="7">
    <source>
        <dbReference type="Proteomes" id="UP001652660"/>
    </source>
</evidence>
<dbReference type="GO" id="GO:0005764">
    <property type="term" value="C:lysosome"/>
    <property type="evidence" value="ECO:0007669"/>
    <property type="project" value="TreeGrafter"/>
</dbReference>
<dbReference type="CDD" id="cd09256">
    <property type="entry name" value="AP_MuD_MHD"/>
    <property type="match status" value="1"/>
</dbReference>
<dbReference type="RefSeq" id="XP_027121199.1">
    <property type="nucleotide sequence ID" value="XM_027265398.2"/>
</dbReference>
<dbReference type="GO" id="GO:0016197">
    <property type="term" value="P:endosomal transport"/>
    <property type="evidence" value="ECO:0007669"/>
    <property type="project" value="TreeGrafter"/>
</dbReference>
<keyword evidence="2" id="KW-0813">Transport</keyword>
<evidence type="ECO:0000256" key="1">
    <source>
        <dbReference type="ARBA" id="ARBA00005324"/>
    </source>
</evidence>
<reference evidence="7" key="1">
    <citation type="journal article" date="2025" name="Foods">
        <title>Unveiling the Microbial Signatures of Arabica Coffee Cherries: Insights into Ripeness Specific Diversity, Functional Traits, and Implications for Quality and Safety.</title>
        <authorList>
            <consortium name="RefSeq"/>
            <person name="Tenea G.N."/>
            <person name="Cifuentes V."/>
            <person name="Reyes P."/>
            <person name="Cevallos-Vallejos M."/>
        </authorList>
    </citation>
    <scope>NUCLEOTIDE SEQUENCE [LARGE SCALE GENOMIC DNA]</scope>
</reference>
<gene>
    <name evidence="8" type="primary">LOC113738175</name>
</gene>
<dbReference type="GO" id="GO:0005770">
    <property type="term" value="C:late endosome"/>
    <property type="evidence" value="ECO:0007669"/>
    <property type="project" value="TreeGrafter"/>
</dbReference>
<dbReference type="FunFam" id="2.60.40.1170:FF:000025">
    <property type="entry name" value="AP-5 complex subunit mu isoform X1"/>
    <property type="match status" value="1"/>
</dbReference>
<dbReference type="Proteomes" id="UP001652660">
    <property type="component" value="Chromosome 3e"/>
</dbReference>
<dbReference type="SUPFAM" id="SSF49447">
    <property type="entry name" value="Second domain of Mu2 adaptin subunit (ap50) of ap2 adaptor"/>
    <property type="match status" value="1"/>
</dbReference>
<protein>
    <submittedName>
        <fullName evidence="8">AP-5 complex subunit mu isoform X1</fullName>
    </submittedName>
</protein>
<dbReference type="GeneID" id="113738175"/>
<reference evidence="8" key="2">
    <citation type="submission" date="2025-08" db="UniProtKB">
        <authorList>
            <consortium name="RefSeq"/>
        </authorList>
    </citation>
    <scope>IDENTIFICATION</scope>
    <source>
        <tissue evidence="8">Leaves</tissue>
    </source>
</reference>
<proteinExistence type="inferred from homology"/>
<dbReference type="PROSITE" id="PS51072">
    <property type="entry name" value="MHD"/>
    <property type="match status" value="1"/>
</dbReference>
<dbReference type="PANTHER" id="PTHR16082">
    <property type="entry name" value="AP-5 COMPLEX SUBUNIT MU-1"/>
    <property type="match status" value="1"/>
</dbReference>
<keyword evidence="3" id="KW-0653">Protein transport</keyword>
<evidence type="ECO:0000256" key="2">
    <source>
        <dbReference type="ARBA" id="ARBA00022448"/>
    </source>
</evidence>
<dbReference type="AlphaFoldDB" id="A0A6P6X0U1"/>
<evidence type="ECO:0000256" key="5">
    <source>
        <dbReference type="ARBA" id="ARBA00029433"/>
    </source>
</evidence>
<keyword evidence="4" id="KW-0472">Membrane</keyword>